<accession>A0A1M7K0I4</accession>
<proteinExistence type="predicted"/>
<dbReference type="OrthoDB" id="9768634at2"/>
<dbReference type="Proteomes" id="UP000184420">
    <property type="component" value="Unassembled WGS sequence"/>
</dbReference>
<dbReference type="InterPro" id="IPR015943">
    <property type="entry name" value="WD40/YVTN_repeat-like_dom_sf"/>
</dbReference>
<gene>
    <name evidence="1" type="ORF">SAMN05444266_10994</name>
</gene>
<keyword evidence="2" id="KW-1185">Reference proteome</keyword>
<protein>
    <recommendedName>
        <fullName evidence="3">DNA-binding beta-propeller fold protein YncE</fullName>
    </recommendedName>
</protein>
<reference evidence="1 2" key="1">
    <citation type="submission" date="2016-11" db="EMBL/GenBank/DDBJ databases">
        <authorList>
            <person name="Jaros S."/>
            <person name="Januszkiewicz K."/>
            <person name="Wedrychowicz H."/>
        </authorList>
    </citation>
    <scope>NUCLEOTIDE SEQUENCE [LARGE SCALE GENOMIC DNA]</scope>
    <source>
        <strain evidence="1 2">DSM 27406</strain>
    </source>
</reference>
<dbReference type="SUPFAM" id="SSF51004">
    <property type="entry name" value="C-terminal (heme d1) domain of cytochrome cd1-nitrite reductase"/>
    <property type="match status" value="1"/>
</dbReference>
<organism evidence="1 2">
    <name type="scientific">Chitinophaga jiangningensis</name>
    <dbReference type="NCBI Taxonomy" id="1419482"/>
    <lineage>
        <taxon>Bacteria</taxon>
        <taxon>Pseudomonadati</taxon>
        <taxon>Bacteroidota</taxon>
        <taxon>Chitinophagia</taxon>
        <taxon>Chitinophagales</taxon>
        <taxon>Chitinophagaceae</taxon>
        <taxon>Chitinophaga</taxon>
    </lineage>
</organism>
<dbReference type="Gene3D" id="2.130.10.10">
    <property type="entry name" value="YVTN repeat-like/Quinoprotein amine dehydrogenase"/>
    <property type="match status" value="1"/>
</dbReference>
<dbReference type="InterPro" id="IPR011048">
    <property type="entry name" value="Haem_d1_sf"/>
</dbReference>
<evidence type="ECO:0008006" key="3">
    <source>
        <dbReference type="Google" id="ProtNLM"/>
    </source>
</evidence>
<sequence length="404" mass="44692">MKCIIATFAVALLCLTACKHHPENPHVSKTSFIIDYRDLSEKSDGIAIMELDPESPQFGKITSRIELGKGVLPHHIYFDKQQKRVYNTALGFPYLYELKLKHGPDGRPVIEKAEPVDTDGNLVGEDIFFTGDGRFFVTFMGGKGNEHGGSIGVYNAANNKLIRTIEADMHHDTSKFIMHPHGISMNESTKRLMVTSTIHPGLTSGIGSTVTLINSEDYSLIKTYKVADEQTPASSPVEVLLLRNEFKPYALVTTMLGGDVWIADQDAKTKNYGEFRKFYDGSDNGLGWALEFYISPEKLLYVSFANPGIVKVFDLNALPAAKVVRTLQSDPGAHHMAFFKTKSGKDVVAVQNNMLNLPDINAGTIAVFDVKSGQRLATANVKKDYNIQPESIEWANGNGHYLHH</sequence>
<dbReference type="RefSeq" id="WP_073085512.1">
    <property type="nucleotide sequence ID" value="NZ_FRBL01000009.1"/>
</dbReference>
<dbReference type="AlphaFoldDB" id="A0A1M7K0I4"/>
<dbReference type="EMBL" id="FRBL01000009">
    <property type="protein sequence ID" value="SHM58681.1"/>
    <property type="molecule type" value="Genomic_DNA"/>
</dbReference>
<evidence type="ECO:0000313" key="2">
    <source>
        <dbReference type="Proteomes" id="UP000184420"/>
    </source>
</evidence>
<dbReference type="STRING" id="1419482.SAMN05444266_10994"/>
<name>A0A1M7K0I4_9BACT</name>
<evidence type="ECO:0000313" key="1">
    <source>
        <dbReference type="EMBL" id="SHM58681.1"/>
    </source>
</evidence>